<sequence length="45" mass="5097">MGEVEKKMQTETFDMEVQYCDSSDCLHDCVQSGYNNCTAVVTGWL</sequence>
<dbReference type="Proteomes" id="UP000702954">
    <property type="component" value="Unassembled WGS sequence"/>
</dbReference>
<evidence type="ECO:0000313" key="4">
    <source>
        <dbReference type="Proteomes" id="UP000702954"/>
    </source>
</evidence>
<organism evidence="2 3">
    <name type="scientific">Faecalimonas umbilicata</name>
    <dbReference type="NCBI Taxonomy" id="1912855"/>
    <lineage>
        <taxon>Bacteria</taxon>
        <taxon>Bacillati</taxon>
        <taxon>Bacillota</taxon>
        <taxon>Clostridia</taxon>
        <taxon>Lachnospirales</taxon>
        <taxon>Lachnospiraceae</taxon>
        <taxon>Faecalimonas</taxon>
    </lineage>
</organism>
<dbReference type="RefSeq" id="WP_165851601.1">
    <property type="nucleotide sequence ID" value="NZ_BHEO01000008.1"/>
</dbReference>
<evidence type="ECO:0000313" key="2">
    <source>
        <dbReference type="EMBL" id="TCS60395.1"/>
    </source>
</evidence>
<evidence type="ECO:0000313" key="1">
    <source>
        <dbReference type="EMBL" id="GBU05787.1"/>
    </source>
</evidence>
<gene>
    <name evidence="2" type="ORF">EDD74_1437</name>
    <name evidence="1" type="ORF">FAEUMB_23280</name>
</gene>
<evidence type="ECO:0000313" key="3">
    <source>
        <dbReference type="Proteomes" id="UP000294613"/>
    </source>
</evidence>
<reference evidence="2 3" key="2">
    <citation type="submission" date="2019-03" db="EMBL/GenBank/DDBJ databases">
        <title>Genomic Encyclopedia of Type Strains, Phase IV (KMG-IV): sequencing the most valuable type-strain genomes for metagenomic binning, comparative biology and taxonomic classification.</title>
        <authorList>
            <person name="Goeker M."/>
        </authorList>
    </citation>
    <scope>NUCLEOTIDE SEQUENCE [LARGE SCALE GENOMIC DNA]</scope>
    <source>
        <strain evidence="2 3">DSM 103426</strain>
    </source>
</reference>
<protein>
    <submittedName>
        <fullName evidence="2">Uncharacterized protein</fullName>
    </submittedName>
</protein>
<name>A0A4R3J513_9FIRM</name>
<keyword evidence="4" id="KW-1185">Reference proteome</keyword>
<dbReference type="EMBL" id="BHEO01000008">
    <property type="protein sequence ID" value="GBU05787.1"/>
    <property type="molecule type" value="Genomic_DNA"/>
</dbReference>
<reference evidence="1 4" key="1">
    <citation type="journal article" date="2018" name="Int. J. Syst. Evol. Microbiol.">
        <title>Draft Genome Sequence of Faecalimonas umbilicata JCM 30896T, an Acetate-Producing Bacterium Isolated from Human Feces.</title>
        <authorList>
            <person name="Sakamoto M."/>
            <person name="Ikeyama N."/>
            <person name="Yuki M."/>
            <person name="Ohkuma M."/>
        </authorList>
    </citation>
    <scope>NUCLEOTIDE SEQUENCE [LARGE SCALE GENOMIC DNA]</scope>
    <source>
        <strain evidence="1 4">EGH7</strain>
    </source>
</reference>
<dbReference type="EMBL" id="SLZV01000043">
    <property type="protein sequence ID" value="TCS60395.1"/>
    <property type="molecule type" value="Genomic_DNA"/>
</dbReference>
<dbReference type="AlphaFoldDB" id="A0A4R3J513"/>
<proteinExistence type="predicted"/>
<comment type="caution">
    <text evidence="2">The sequence shown here is derived from an EMBL/GenBank/DDBJ whole genome shotgun (WGS) entry which is preliminary data.</text>
</comment>
<dbReference type="Proteomes" id="UP000294613">
    <property type="component" value="Unassembled WGS sequence"/>
</dbReference>
<accession>A0A4R3J513</accession>